<evidence type="ECO:0000256" key="2">
    <source>
        <dbReference type="ARBA" id="ARBA00022540"/>
    </source>
</evidence>
<dbReference type="GO" id="GO:0070124">
    <property type="term" value="P:mitochondrial translational initiation"/>
    <property type="evidence" value="ECO:0007669"/>
    <property type="project" value="TreeGrafter"/>
</dbReference>
<dbReference type="RefSeq" id="XP_022584350.1">
    <property type="nucleotide sequence ID" value="XM_022726284.1"/>
</dbReference>
<dbReference type="PANTHER" id="PTHR10938:SF0">
    <property type="entry name" value="TRANSLATION INITIATION FACTOR IF-3, MITOCHONDRIAL"/>
    <property type="match status" value="1"/>
</dbReference>
<evidence type="ECO:0000256" key="1">
    <source>
        <dbReference type="ARBA" id="ARBA00005439"/>
    </source>
</evidence>
<evidence type="ECO:0000313" key="6">
    <source>
        <dbReference type="EMBL" id="OJJ49840.1"/>
    </source>
</evidence>
<evidence type="ECO:0008006" key="8">
    <source>
        <dbReference type="Google" id="ProtNLM"/>
    </source>
</evidence>
<evidence type="ECO:0000259" key="5">
    <source>
        <dbReference type="Pfam" id="PF05198"/>
    </source>
</evidence>
<name>A0A1L9SRK2_9EURO</name>
<reference evidence="7" key="1">
    <citation type="journal article" date="2017" name="Genome Biol.">
        <title>Comparative genomics reveals high biological diversity and specific adaptations in the industrially and medically important fungal genus Aspergillus.</title>
        <authorList>
            <person name="de Vries R.P."/>
            <person name="Riley R."/>
            <person name="Wiebenga A."/>
            <person name="Aguilar-Osorio G."/>
            <person name="Amillis S."/>
            <person name="Uchima C.A."/>
            <person name="Anderluh G."/>
            <person name="Asadollahi M."/>
            <person name="Askin M."/>
            <person name="Barry K."/>
            <person name="Battaglia E."/>
            <person name="Bayram O."/>
            <person name="Benocci T."/>
            <person name="Braus-Stromeyer S.A."/>
            <person name="Caldana C."/>
            <person name="Canovas D."/>
            <person name="Cerqueira G.C."/>
            <person name="Chen F."/>
            <person name="Chen W."/>
            <person name="Choi C."/>
            <person name="Clum A."/>
            <person name="Dos Santos R.A."/>
            <person name="Damasio A.R."/>
            <person name="Diallinas G."/>
            <person name="Emri T."/>
            <person name="Fekete E."/>
            <person name="Flipphi M."/>
            <person name="Freyberg S."/>
            <person name="Gallo A."/>
            <person name="Gournas C."/>
            <person name="Habgood R."/>
            <person name="Hainaut M."/>
            <person name="Harispe M.L."/>
            <person name="Henrissat B."/>
            <person name="Hilden K.S."/>
            <person name="Hope R."/>
            <person name="Hossain A."/>
            <person name="Karabika E."/>
            <person name="Karaffa L."/>
            <person name="Karanyi Z."/>
            <person name="Krasevec N."/>
            <person name="Kuo A."/>
            <person name="Kusch H."/>
            <person name="LaButti K."/>
            <person name="Lagendijk E.L."/>
            <person name="Lapidus A."/>
            <person name="Levasseur A."/>
            <person name="Lindquist E."/>
            <person name="Lipzen A."/>
            <person name="Logrieco A.F."/>
            <person name="MacCabe A."/>
            <person name="Maekelae M.R."/>
            <person name="Malavazi I."/>
            <person name="Melin P."/>
            <person name="Meyer V."/>
            <person name="Mielnichuk N."/>
            <person name="Miskei M."/>
            <person name="Molnar A.P."/>
            <person name="Mule G."/>
            <person name="Ngan C.Y."/>
            <person name="Orejas M."/>
            <person name="Orosz E."/>
            <person name="Ouedraogo J.P."/>
            <person name="Overkamp K.M."/>
            <person name="Park H.-S."/>
            <person name="Perrone G."/>
            <person name="Piumi F."/>
            <person name="Punt P.J."/>
            <person name="Ram A.F."/>
            <person name="Ramon A."/>
            <person name="Rauscher S."/>
            <person name="Record E."/>
            <person name="Riano-Pachon D.M."/>
            <person name="Robert V."/>
            <person name="Roehrig J."/>
            <person name="Ruller R."/>
            <person name="Salamov A."/>
            <person name="Salih N.S."/>
            <person name="Samson R.A."/>
            <person name="Sandor E."/>
            <person name="Sanguinetti M."/>
            <person name="Schuetze T."/>
            <person name="Sepcic K."/>
            <person name="Shelest E."/>
            <person name="Sherlock G."/>
            <person name="Sophianopoulou V."/>
            <person name="Squina F.M."/>
            <person name="Sun H."/>
            <person name="Susca A."/>
            <person name="Todd R.B."/>
            <person name="Tsang A."/>
            <person name="Unkles S.E."/>
            <person name="van de Wiele N."/>
            <person name="van Rossen-Uffink D."/>
            <person name="Oliveira J.V."/>
            <person name="Vesth T.C."/>
            <person name="Visser J."/>
            <person name="Yu J.-H."/>
            <person name="Zhou M."/>
            <person name="Andersen M.R."/>
            <person name="Archer D.B."/>
            <person name="Baker S.E."/>
            <person name="Benoit I."/>
            <person name="Brakhage A.A."/>
            <person name="Braus G.H."/>
            <person name="Fischer R."/>
            <person name="Frisvad J.C."/>
            <person name="Goldman G.H."/>
            <person name="Houbraken J."/>
            <person name="Oakley B."/>
            <person name="Pocsi I."/>
            <person name="Scazzocchio C."/>
            <person name="Seiboth B."/>
            <person name="vanKuyk P.A."/>
            <person name="Wortman J."/>
            <person name="Dyer P.S."/>
            <person name="Grigoriev I.V."/>
        </authorList>
    </citation>
    <scope>NUCLEOTIDE SEQUENCE [LARGE SCALE GENOMIC DNA]</scope>
    <source>
        <strain evidence="7">CBS 506.65</strain>
    </source>
</reference>
<dbReference type="SUPFAM" id="SSF55200">
    <property type="entry name" value="Translation initiation factor IF3, C-terminal domain"/>
    <property type="match status" value="1"/>
</dbReference>
<keyword evidence="2" id="KW-0396">Initiation factor</keyword>
<dbReference type="GO" id="GO:0005739">
    <property type="term" value="C:mitochondrion"/>
    <property type="evidence" value="ECO:0007669"/>
    <property type="project" value="TreeGrafter"/>
</dbReference>
<dbReference type="Pfam" id="PF05198">
    <property type="entry name" value="IF3_N"/>
    <property type="match status" value="1"/>
</dbReference>
<dbReference type="PANTHER" id="PTHR10938">
    <property type="entry name" value="TRANSLATION INITIATION FACTOR IF-3"/>
    <property type="match status" value="1"/>
</dbReference>
<dbReference type="AlphaFoldDB" id="A0A1L9SRK2"/>
<dbReference type="Proteomes" id="UP000184188">
    <property type="component" value="Unassembled WGS sequence"/>
</dbReference>
<dbReference type="SUPFAM" id="SSF54364">
    <property type="entry name" value="Translation initiation factor IF3, N-terminal domain"/>
    <property type="match status" value="1"/>
</dbReference>
<dbReference type="InterPro" id="IPR019814">
    <property type="entry name" value="Translation_initiation_fac_3_N"/>
</dbReference>
<dbReference type="GO" id="GO:0043022">
    <property type="term" value="F:ribosome binding"/>
    <property type="evidence" value="ECO:0007669"/>
    <property type="project" value="TreeGrafter"/>
</dbReference>
<dbReference type="GO" id="GO:0003743">
    <property type="term" value="F:translation initiation factor activity"/>
    <property type="evidence" value="ECO:0007669"/>
    <property type="project" value="UniProtKB-KW"/>
</dbReference>
<evidence type="ECO:0000259" key="4">
    <source>
        <dbReference type="Pfam" id="PF00707"/>
    </source>
</evidence>
<keyword evidence="7" id="KW-1185">Reference proteome</keyword>
<protein>
    <recommendedName>
        <fullName evidence="8">Translation initiation factor 3 C-terminal domain-containing protein</fullName>
    </recommendedName>
</protein>
<dbReference type="EMBL" id="KV878337">
    <property type="protein sequence ID" value="OJJ49840.1"/>
    <property type="molecule type" value="Genomic_DNA"/>
</dbReference>
<feature type="domain" description="Translation initiation factor 3 N-terminal" evidence="5">
    <location>
        <begin position="61"/>
        <end position="130"/>
    </location>
</feature>
<accession>A0A1L9SRK2</accession>
<proteinExistence type="inferred from homology"/>
<dbReference type="Pfam" id="PF00707">
    <property type="entry name" value="IF3_C"/>
    <property type="match status" value="1"/>
</dbReference>
<dbReference type="GO" id="GO:0032790">
    <property type="term" value="P:ribosome disassembly"/>
    <property type="evidence" value="ECO:0007669"/>
    <property type="project" value="TreeGrafter"/>
</dbReference>
<keyword evidence="3" id="KW-0648">Protein biosynthesis</keyword>
<dbReference type="VEuPathDB" id="FungiDB:ASPZODRAFT_156877"/>
<dbReference type="Gene3D" id="3.10.20.80">
    <property type="entry name" value="Translation initiation factor 3 (IF-3), N-terminal domain"/>
    <property type="match status" value="1"/>
</dbReference>
<sequence>MKHIRGLVSAAQALRRTFLTPPQIPNRPQFLRYEPFLARTQLRLIQHSRGPVTDKSGLVTDEKIRAEFVHIVNESGSLDEPIRLNNVLRSIDRSKFFLLQVSPATPDKPPVCKIVSKQAMREIERTKAKAAVTASKNSVKQIELNWAIDAHDLAHRLKQLRTFLDKGRKVEIILTRKKGKRPPTADEVRNLMTRVMETTQEANAIPVKPVEGEPGKHVVVVVKKRED</sequence>
<gene>
    <name evidence="6" type="ORF">ASPZODRAFT_156877</name>
</gene>
<dbReference type="InterPro" id="IPR019815">
    <property type="entry name" value="Translation_initiation_fac_3_C"/>
</dbReference>
<feature type="domain" description="Translation initiation factor 3 C-terminal" evidence="4">
    <location>
        <begin position="138"/>
        <end position="221"/>
    </location>
</feature>
<evidence type="ECO:0000256" key="3">
    <source>
        <dbReference type="ARBA" id="ARBA00022917"/>
    </source>
</evidence>
<dbReference type="InterPro" id="IPR036787">
    <property type="entry name" value="T_IF-3_N_sf"/>
</dbReference>
<dbReference type="InterPro" id="IPR001288">
    <property type="entry name" value="Translation_initiation_fac_3"/>
</dbReference>
<dbReference type="STRING" id="1073090.A0A1L9SRK2"/>
<organism evidence="6 7">
    <name type="scientific">Penicilliopsis zonata CBS 506.65</name>
    <dbReference type="NCBI Taxonomy" id="1073090"/>
    <lineage>
        <taxon>Eukaryota</taxon>
        <taxon>Fungi</taxon>
        <taxon>Dikarya</taxon>
        <taxon>Ascomycota</taxon>
        <taxon>Pezizomycotina</taxon>
        <taxon>Eurotiomycetes</taxon>
        <taxon>Eurotiomycetidae</taxon>
        <taxon>Eurotiales</taxon>
        <taxon>Aspergillaceae</taxon>
        <taxon>Penicilliopsis</taxon>
    </lineage>
</organism>
<dbReference type="OrthoDB" id="21573at2759"/>
<evidence type="ECO:0000313" key="7">
    <source>
        <dbReference type="Proteomes" id="UP000184188"/>
    </source>
</evidence>
<dbReference type="Gene3D" id="3.30.110.10">
    <property type="entry name" value="Translation initiation factor 3 (IF-3), C-terminal domain"/>
    <property type="match status" value="1"/>
</dbReference>
<comment type="similarity">
    <text evidence="1">Belongs to the IF-3 family.</text>
</comment>
<dbReference type="InterPro" id="IPR036788">
    <property type="entry name" value="T_IF-3_C_sf"/>
</dbReference>
<dbReference type="GeneID" id="34612748"/>